<sequence>MSKRTAARLESTGSESASGDTQPSQPPSAKRPKTSKDDDGTTAGPGPSRDLCLLNLPVDILTIICHFIQEQDTAPPAPPVATRTPVQNTITIYPRISIDEFSAPQNQCGSADKPRF</sequence>
<reference evidence="2 3" key="1">
    <citation type="journal article" date="2023" name="bioRxiv">
        <title>High-quality genome assemblies of four members of thePodospora anserinaspecies complex.</title>
        <authorList>
            <person name="Ament-Velasquez S.L."/>
            <person name="Vogan A.A."/>
            <person name="Wallerman O."/>
            <person name="Hartmann F."/>
            <person name="Gautier V."/>
            <person name="Silar P."/>
            <person name="Giraud T."/>
            <person name="Johannesson H."/>
        </authorList>
    </citation>
    <scope>NUCLEOTIDE SEQUENCE [LARGE SCALE GENOMIC DNA]</scope>
    <source>
        <strain evidence="2 3">CBS 411.78</strain>
    </source>
</reference>
<comment type="caution">
    <text evidence="2">The sequence shown here is derived from an EMBL/GenBank/DDBJ whole genome shotgun (WGS) entry which is preliminary data.</text>
</comment>
<dbReference type="EMBL" id="JAFFHB010000010">
    <property type="protein sequence ID" value="KAK4661317.1"/>
    <property type="molecule type" value="Genomic_DNA"/>
</dbReference>
<feature type="compositionally biased region" description="Polar residues" evidence="1">
    <location>
        <begin position="11"/>
        <end position="23"/>
    </location>
</feature>
<evidence type="ECO:0000313" key="2">
    <source>
        <dbReference type="EMBL" id="KAK4661317.1"/>
    </source>
</evidence>
<evidence type="ECO:0008006" key="4">
    <source>
        <dbReference type="Google" id="ProtNLM"/>
    </source>
</evidence>
<accession>A0ABR0H016</accession>
<keyword evidence="3" id="KW-1185">Reference proteome</keyword>
<dbReference type="RefSeq" id="XP_062761283.1">
    <property type="nucleotide sequence ID" value="XM_062906536.1"/>
</dbReference>
<gene>
    <name evidence="2" type="ORF">QC763_0115280</name>
</gene>
<feature type="region of interest" description="Disordered" evidence="1">
    <location>
        <begin position="1"/>
        <end position="50"/>
    </location>
</feature>
<proteinExistence type="predicted"/>
<evidence type="ECO:0000313" key="3">
    <source>
        <dbReference type="Proteomes" id="UP001326199"/>
    </source>
</evidence>
<name>A0ABR0H016_9PEZI</name>
<evidence type="ECO:0000256" key="1">
    <source>
        <dbReference type="SAM" id="MobiDB-lite"/>
    </source>
</evidence>
<organism evidence="2 3">
    <name type="scientific">Podospora pseudopauciseta</name>
    <dbReference type="NCBI Taxonomy" id="2093780"/>
    <lineage>
        <taxon>Eukaryota</taxon>
        <taxon>Fungi</taxon>
        <taxon>Dikarya</taxon>
        <taxon>Ascomycota</taxon>
        <taxon>Pezizomycotina</taxon>
        <taxon>Sordariomycetes</taxon>
        <taxon>Sordariomycetidae</taxon>
        <taxon>Sordariales</taxon>
        <taxon>Podosporaceae</taxon>
        <taxon>Podospora</taxon>
    </lineage>
</organism>
<dbReference type="Proteomes" id="UP001326199">
    <property type="component" value="Unassembled WGS sequence"/>
</dbReference>
<protein>
    <recommendedName>
        <fullName evidence="4">F-box domain-containing protein</fullName>
    </recommendedName>
</protein>
<dbReference type="GeneID" id="87926828"/>